<dbReference type="InterPro" id="IPR044855">
    <property type="entry name" value="CoA-Trfase_III_dom3_sf"/>
</dbReference>
<dbReference type="PANTHER" id="PTHR48207:SF3">
    <property type="entry name" value="SUCCINATE--HYDROXYMETHYLGLUTARATE COA-TRANSFERASE"/>
    <property type="match status" value="1"/>
</dbReference>
<evidence type="ECO:0000313" key="3">
    <source>
        <dbReference type="Proteomes" id="UP001596484"/>
    </source>
</evidence>
<keyword evidence="1 2" id="KW-0808">Transferase</keyword>
<accession>A0ABW2RS66</accession>
<dbReference type="InterPro" id="IPR050483">
    <property type="entry name" value="CoA-transferase_III_domain"/>
</dbReference>
<dbReference type="InterPro" id="IPR023606">
    <property type="entry name" value="CoA-Trfase_III_dom_1_sf"/>
</dbReference>
<keyword evidence="3" id="KW-1185">Reference proteome</keyword>
<dbReference type="Gene3D" id="3.30.1540.10">
    <property type="entry name" value="formyl-coa transferase, domain 3"/>
    <property type="match status" value="1"/>
</dbReference>
<dbReference type="PANTHER" id="PTHR48207">
    <property type="entry name" value="SUCCINATE--HYDROXYMETHYLGLUTARATE COA-TRANSFERASE"/>
    <property type="match status" value="1"/>
</dbReference>
<reference evidence="3" key="1">
    <citation type="journal article" date="2019" name="Int. J. Syst. Evol. Microbiol.">
        <title>The Global Catalogue of Microorganisms (GCM) 10K type strain sequencing project: providing services to taxonomists for standard genome sequencing and annotation.</title>
        <authorList>
            <consortium name="The Broad Institute Genomics Platform"/>
            <consortium name="The Broad Institute Genome Sequencing Center for Infectious Disease"/>
            <person name="Wu L."/>
            <person name="Ma J."/>
        </authorList>
    </citation>
    <scope>NUCLEOTIDE SEQUENCE [LARGE SCALE GENOMIC DNA]</scope>
    <source>
        <strain evidence="3">ICMP 19430</strain>
    </source>
</reference>
<dbReference type="RefSeq" id="WP_378400921.1">
    <property type="nucleotide sequence ID" value="NZ_JBHTCS010000002.1"/>
</dbReference>
<name>A0ABW2RS66_9NOCA</name>
<dbReference type="SUPFAM" id="SSF89796">
    <property type="entry name" value="CoA-transferase family III (CaiB/BaiF)"/>
    <property type="match status" value="1"/>
</dbReference>
<dbReference type="InterPro" id="IPR003673">
    <property type="entry name" value="CoA-Trfase_fam_III"/>
</dbReference>
<organism evidence="2 3">
    <name type="scientific">Rhodococcus daqingensis</name>
    <dbReference type="NCBI Taxonomy" id="2479363"/>
    <lineage>
        <taxon>Bacteria</taxon>
        <taxon>Bacillati</taxon>
        <taxon>Actinomycetota</taxon>
        <taxon>Actinomycetes</taxon>
        <taxon>Mycobacteriales</taxon>
        <taxon>Nocardiaceae</taxon>
        <taxon>Rhodococcus</taxon>
    </lineage>
</organism>
<dbReference type="Gene3D" id="3.40.50.10540">
    <property type="entry name" value="Crotonobetainyl-coa:carnitine coa-transferase, domain 1"/>
    <property type="match status" value="1"/>
</dbReference>
<sequence length="416" mass="44103">MNERREHDIENVDPQAGVGLLAGIRVLDMTNVLAGPFAGYQLALMGADVIKIEAPGTGDLARRLGDSAELSSEGLGTSFLAQNCGKRSVTVNLKTAGGKEVFEKLVAGADVLLENFRPGVLERLGFGWDRLRSINPRLVYCAVSGFGADGPMRTRPAYDQVVQGLSGIMSVTGTRDTAPLRVGYPVCDSFGGLAAAFAVSSALVRRQRTGQGAFLDTSMLDAALSSMGWVVSDHLIAGREPAPMGNENITSAPSGTFRTADGALNIAANKQEQFEILCRILARPELVDDPRFATREDRKRNRDVLRAELETSLKARTAAEWDEIFLGGGVPAAPVVSVPQALRSEQIAGRGLVATVESPAAGGGTVRVLGLPTHVDGHAVSPTSRAPKLGEHTEEVLAEAGFGRSEIDRLREDHAI</sequence>
<evidence type="ECO:0000313" key="2">
    <source>
        <dbReference type="EMBL" id="MFC7446596.1"/>
    </source>
</evidence>
<dbReference type="GO" id="GO:0016740">
    <property type="term" value="F:transferase activity"/>
    <property type="evidence" value="ECO:0007669"/>
    <property type="project" value="UniProtKB-KW"/>
</dbReference>
<dbReference type="Proteomes" id="UP001596484">
    <property type="component" value="Unassembled WGS sequence"/>
</dbReference>
<dbReference type="Pfam" id="PF02515">
    <property type="entry name" value="CoA_transf_3"/>
    <property type="match status" value="1"/>
</dbReference>
<comment type="caution">
    <text evidence="2">The sequence shown here is derived from an EMBL/GenBank/DDBJ whole genome shotgun (WGS) entry which is preliminary data.</text>
</comment>
<proteinExistence type="predicted"/>
<dbReference type="EMBL" id="JBHTCS010000002">
    <property type="protein sequence ID" value="MFC7446596.1"/>
    <property type="molecule type" value="Genomic_DNA"/>
</dbReference>
<gene>
    <name evidence="2" type="ORF">ACFQS9_01700</name>
</gene>
<evidence type="ECO:0000256" key="1">
    <source>
        <dbReference type="ARBA" id="ARBA00022679"/>
    </source>
</evidence>
<protein>
    <submittedName>
        <fullName evidence="2">CaiB/BaiF CoA transferase family protein</fullName>
    </submittedName>
</protein>